<dbReference type="Proteomes" id="UP000280395">
    <property type="component" value="Unassembled WGS sequence"/>
</dbReference>
<gene>
    <name evidence="1" type="ORF">ALP29_200679</name>
</gene>
<accession>A0A3M5UTQ3</accession>
<dbReference type="GO" id="GO:0004418">
    <property type="term" value="F:hydroxymethylbilane synthase activity"/>
    <property type="evidence" value="ECO:0007669"/>
    <property type="project" value="InterPro"/>
</dbReference>
<dbReference type="InterPro" id="IPR036803">
    <property type="entry name" value="Porphobilinogen_deaminase_C_sf"/>
</dbReference>
<comment type="caution">
    <text evidence="1">The sequence shown here is derived from an EMBL/GenBank/DDBJ whole genome shotgun (WGS) entry which is preliminary data.</text>
</comment>
<dbReference type="SUPFAM" id="SSF54782">
    <property type="entry name" value="Porphobilinogen deaminase (hydroxymethylbilane synthase), C-terminal domain"/>
    <property type="match status" value="1"/>
</dbReference>
<evidence type="ECO:0000313" key="2">
    <source>
        <dbReference type="Proteomes" id="UP000280395"/>
    </source>
</evidence>
<proteinExistence type="predicted"/>
<dbReference type="GO" id="GO:0033014">
    <property type="term" value="P:tetrapyrrole biosynthetic process"/>
    <property type="evidence" value="ECO:0007669"/>
    <property type="project" value="InterPro"/>
</dbReference>
<reference evidence="1 2" key="1">
    <citation type="submission" date="2018-08" db="EMBL/GenBank/DDBJ databases">
        <title>Recombination of ecologically and evolutionarily significant loci maintains genetic cohesion in the Pseudomonas syringae species complex.</title>
        <authorList>
            <person name="Dillon M."/>
            <person name="Thakur S."/>
            <person name="Almeida R.N.D."/>
            <person name="Weir B.S."/>
            <person name="Guttman D.S."/>
        </authorList>
    </citation>
    <scope>NUCLEOTIDE SEQUENCE [LARGE SCALE GENOMIC DNA]</scope>
    <source>
        <strain evidence="1 2">ICMP 14479</strain>
    </source>
</reference>
<dbReference type="EMBL" id="RBUA01001122">
    <property type="protein sequence ID" value="RMU49231.1"/>
    <property type="molecule type" value="Genomic_DNA"/>
</dbReference>
<dbReference type="Gene3D" id="3.30.160.40">
    <property type="entry name" value="Porphobilinogen deaminase, C-terminal domain"/>
    <property type="match status" value="1"/>
</dbReference>
<organism evidence="1 2">
    <name type="scientific">Pseudomonas syringae pv. avii</name>
    <dbReference type="NCBI Taxonomy" id="663959"/>
    <lineage>
        <taxon>Bacteria</taxon>
        <taxon>Pseudomonadati</taxon>
        <taxon>Pseudomonadota</taxon>
        <taxon>Gammaproteobacteria</taxon>
        <taxon>Pseudomonadales</taxon>
        <taxon>Pseudomonadaceae</taxon>
        <taxon>Pseudomonas</taxon>
        <taxon>Pseudomonas syringae</taxon>
    </lineage>
</organism>
<protein>
    <recommendedName>
        <fullName evidence="3">Hydroxymethylbilane synthase</fullName>
    </recommendedName>
</protein>
<dbReference type="AlphaFoldDB" id="A0A3M5UTQ3"/>
<evidence type="ECO:0000313" key="1">
    <source>
        <dbReference type="EMBL" id="RMU49231.1"/>
    </source>
</evidence>
<sequence>MLLHADARAPQISAQALGVQVAEALLAQGAAEILKAVYGEANNE</sequence>
<name>A0A3M5UTQ3_PSESX</name>
<evidence type="ECO:0008006" key="3">
    <source>
        <dbReference type="Google" id="ProtNLM"/>
    </source>
</evidence>